<name>A0A0F4GFD7_9PEZI</name>
<evidence type="ECO:0000313" key="1">
    <source>
        <dbReference type="EMBL" id="KJX95707.1"/>
    </source>
</evidence>
<gene>
    <name evidence="1" type="ORF">TI39_contig1251g00001</name>
</gene>
<sequence length="142" mass="15561">MGVFQEAPGVFLIDGTYHLLFSPQDGWTPTDNGCHTAPSMSDPWSETTLLSPRGTYVYLTQNAYDITIDGTQATTYLYLGDHWHAAQLGSSTYAFYPVTYASDKKSLSLHYTSGWTLDLETGTATDLPFDTISAANSTTPKE</sequence>
<dbReference type="PANTHER" id="PTHR22925">
    <property type="entry name" value="GLYCOSYL HYDROLASE 43 FAMILY MEMBER"/>
    <property type="match status" value="1"/>
</dbReference>
<protein>
    <submittedName>
        <fullName evidence="1">Uncharacterized protein</fullName>
    </submittedName>
</protein>
<keyword evidence="2" id="KW-1185">Reference proteome</keyword>
<dbReference type="Gene3D" id="2.115.10.20">
    <property type="entry name" value="Glycosyl hydrolase domain, family 43"/>
    <property type="match status" value="1"/>
</dbReference>
<dbReference type="OrthoDB" id="9970295at2759"/>
<comment type="caution">
    <text evidence="1">The sequence shown here is derived from an EMBL/GenBank/DDBJ whole genome shotgun (WGS) entry which is preliminary data.</text>
</comment>
<feature type="non-terminal residue" evidence="1">
    <location>
        <position position="142"/>
    </location>
</feature>
<dbReference type="SUPFAM" id="SSF75005">
    <property type="entry name" value="Arabinanase/levansucrase/invertase"/>
    <property type="match status" value="1"/>
</dbReference>
<dbReference type="STRING" id="1047168.A0A0F4GFD7"/>
<dbReference type="EMBL" id="LAFY01001239">
    <property type="protein sequence ID" value="KJX95707.1"/>
    <property type="molecule type" value="Genomic_DNA"/>
</dbReference>
<dbReference type="AlphaFoldDB" id="A0A0F4GFD7"/>
<dbReference type="Proteomes" id="UP000033647">
    <property type="component" value="Unassembled WGS sequence"/>
</dbReference>
<reference evidence="1 2" key="1">
    <citation type="submission" date="2015-03" db="EMBL/GenBank/DDBJ databases">
        <title>RNA-seq based gene annotation and comparative genomics of four Zymoseptoria species reveal species-specific pathogenicity related genes and transposable element activity.</title>
        <authorList>
            <person name="Grandaubert J."/>
            <person name="Bhattacharyya A."/>
            <person name="Stukenbrock E.H."/>
        </authorList>
    </citation>
    <scope>NUCLEOTIDE SEQUENCE [LARGE SCALE GENOMIC DNA]</scope>
    <source>
        <strain evidence="1 2">Zb18110</strain>
    </source>
</reference>
<proteinExistence type="predicted"/>
<accession>A0A0F4GFD7</accession>
<organism evidence="1 2">
    <name type="scientific">Zymoseptoria brevis</name>
    <dbReference type="NCBI Taxonomy" id="1047168"/>
    <lineage>
        <taxon>Eukaryota</taxon>
        <taxon>Fungi</taxon>
        <taxon>Dikarya</taxon>
        <taxon>Ascomycota</taxon>
        <taxon>Pezizomycotina</taxon>
        <taxon>Dothideomycetes</taxon>
        <taxon>Dothideomycetidae</taxon>
        <taxon>Mycosphaerellales</taxon>
        <taxon>Mycosphaerellaceae</taxon>
        <taxon>Zymoseptoria</taxon>
    </lineage>
</organism>
<evidence type="ECO:0000313" key="2">
    <source>
        <dbReference type="Proteomes" id="UP000033647"/>
    </source>
</evidence>
<dbReference type="InterPro" id="IPR023296">
    <property type="entry name" value="Glyco_hydro_beta-prop_sf"/>
</dbReference>
<dbReference type="PANTHER" id="PTHR22925:SF3">
    <property type="entry name" value="GLYCOSYL HYDROLASE FAMILY PROTEIN 43"/>
    <property type="match status" value="1"/>
</dbReference>